<accession>A0A090T715</accession>
<dbReference type="Pfam" id="PF10688">
    <property type="entry name" value="Imp-YgjV"/>
    <property type="match status" value="1"/>
</dbReference>
<keyword evidence="1" id="KW-0472">Membrane</keyword>
<name>A0A090T715_9VIBR</name>
<dbReference type="Proteomes" id="UP000029224">
    <property type="component" value="Unassembled WGS sequence"/>
</dbReference>
<dbReference type="EMBL" id="BBMT01000007">
    <property type="protein sequence ID" value="GAL35746.1"/>
    <property type="molecule type" value="Genomic_DNA"/>
</dbReference>
<organism evidence="2 3">
    <name type="scientific">Vibrio maritimus</name>
    <dbReference type="NCBI Taxonomy" id="990268"/>
    <lineage>
        <taxon>Bacteria</taxon>
        <taxon>Pseudomonadati</taxon>
        <taxon>Pseudomonadota</taxon>
        <taxon>Gammaproteobacteria</taxon>
        <taxon>Vibrionales</taxon>
        <taxon>Vibrionaceae</taxon>
        <taxon>Vibrio</taxon>
    </lineage>
</organism>
<keyword evidence="1" id="KW-1133">Transmembrane helix</keyword>
<reference evidence="2 3" key="2">
    <citation type="submission" date="2014-09" db="EMBL/GenBank/DDBJ databases">
        <authorList>
            <consortium name="NBRP consortium"/>
            <person name="Sawabe T."/>
            <person name="Meirelles P."/>
            <person name="Nakanishi M."/>
            <person name="Sayaka M."/>
            <person name="Hattori M."/>
            <person name="Ohkuma M."/>
        </authorList>
    </citation>
    <scope>NUCLEOTIDE SEQUENCE [LARGE SCALE GENOMIC DNA]</scope>
    <source>
        <strain evidence="2 3">JCM 19240</strain>
    </source>
</reference>
<dbReference type="InterPro" id="IPR019629">
    <property type="entry name" value="Uncharacterised_HI1736/YgjV"/>
</dbReference>
<evidence type="ECO:0000313" key="3">
    <source>
        <dbReference type="Proteomes" id="UP000029224"/>
    </source>
</evidence>
<keyword evidence="3" id="KW-1185">Reference proteome</keyword>
<comment type="caution">
    <text evidence="2">The sequence shown here is derived from an EMBL/GenBank/DDBJ whole genome shotgun (WGS) entry which is preliminary data.</text>
</comment>
<protein>
    <submittedName>
        <fullName evidence="2">Arginine/ornithine antiporter ArcD</fullName>
    </submittedName>
</protein>
<feature type="transmembrane region" description="Helical" evidence="1">
    <location>
        <begin position="12"/>
        <end position="35"/>
    </location>
</feature>
<proteinExistence type="predicted"/>
<dbReference type="AlphaFoldDB" id="A0A090T715"/>
<feature type="transmembrane region" description="Helical" evidence="1">
    <location>
        <begin position="41"/>
        <end position="60"/>
    </location>
</feature>
<keyword evidence="1" id="KW-0812">Transmembrane</keyword>
<reference evidence="2 3" key="1">
    <citation type="submission" date="2014-09" db="EMBL/GenBank/DDBJ databases">
        <title>Vibrio maritimus JCM 19240. (C210) whole genome shotgun sequence.</title>
        <authorList>
            <person name="Sawabe T."/>
            <person name="Meirelles P."/>
            <person name="Nakanishi M."/>
            <person name="Sayaka M."/>
            <person name="Hattori M."/>
            <person name="Ohkuma M."/>
        </authorList>
    </citation>
    <scope>NUCLEOTIDE SEQUENCE [LARGE SCALE GENOMIC DNA]</scope>
    <source>
        <strain evidence="2 3">JCM 19240</strain>
    </source>
</reference>
<evidence type="ECO:0000313" key="2">
    <source>
        <dbReference type="EMBL" id="GAL35746.1"/>
    </source>
</evidence>
<sequence>MSIIGTMIGTFSMFVLSGVAMRVGFLVGATCWLINNILVGSIGGTLLEATLIVTNLVTIYRLRKSTDLVSNESQT</sequence>
<evidence type="ECO:0000256" key="1">
    <source>
        <dbReference type="SAM" id="Phobius"/>
    </source>
</evidence>
<gene>
    <name evidence="2" type="ORF">JCM19240_593</name>
</gene>